<comment type="caution">
    <text evidence="4">The sequence shown here is derived from an EMBL/GenBank/DDBJ whole genome shotgun (WGS) entry which is preliminary data.</text>
</comment>
<sequence length="970" mass="109814">MSYILRRLHGHINGSPLRCHKFIAPGCQPAKAPAHVTRLLSTSQICRQDKYEKAAKALNQKGLDEQEQEVKVRQHQVQRPWHREDADKPTVAKAGDEKEPSRQAYEEAGKLLTTPTRLLKLMLPLPMSVEKDKDNNSHDYGRSISANDEIQPLALLIHPQQPLSYVERLIQAEIPPVLEDGKEKIPNVYFRAEDTDQHDNKPISRSEAREKDKQKASSLTHVASYSGLGHEGPERKSSEKNWVRWSSSTEMGDFIRDAARGREFAIEVEGYNFEMRVSVPSFNDRTHYMRARLKRMSHELDRLSHIKRECDLLAHRAAHRLAKGGFGLLTGWWAVVYYCSFHTDAGWDLVEPVTYLAGLTTIMGGYLWFLYISRDLSYKAAMNVTVSRRQNALYEARGFDIQRWEQLVGEANALRSEIKAIALEYDVDWDEAKDVGEEVKESHPQAEYPSMAPQTIYLPDGQTITVTPVFAGVFFKSNNLNTHHNAFPVGWTIVIHTEDGGEEEGSPDSEQCQDDGLGSSGKPEARRPPHKFTKPSLHHDSLFISSFSNPSSNDFKPAASPTRQMAMMLWATLYWYFHQPPPSTTLTNDASKDTPHAGRPIGEWRVRILRDGVLRGKNLLPKLERMGLIASLDSSVGTAVLDGGGTWDDMFVSQKMFWQIPGRLFLFSLQPNVKGYGSHPGSPSSSRPVSPSMSELTLSSPFSHPDLLETPGPVPPMALTSMPSFPIGPYFSTSHLPTYYPPAPLQYTFTNNVRHPVRPKPPRMGEIFYNRYIPSVGQFLSFRVASLAPHPLPYMGPVGPKSSTQPDHKPGSDVDLLQRWYSNPRVSAFWGKYAAENLEKALKSRHSFPVIGMWDGIPFGYFELYWVKEDILGQYIGGGAADDWDRGVHVLIGEEWARGRVQSWLTSLVHWTFTADYRTMSLSLEPRIDNARFIQHLEFAGFTKQREISFPHKQAWFGRLRREDWNGPSL</sequence>
<dbReference type="AlphaFoldDB" id="A0AAV9GEU4"/>
<feature type="region of interest" description="Disordered" evidence="2">
    <location>
        <begin position="499"/>
        <end position="537"/>
    </location>
</feature>
<dbReference type="GO" id="GO:0019290">
    <property type="term" value="P:siderophore biosynthetic process"/>
    <property type="evidence" value="ECO:0007669"/>
    <property type="project" value="InterPro"/>
</dbReference>
<feature type="compositionally biased region" description="Acidic residues" evidence="2">
    <location>
        <begin position="500"/>
        <end position="513"/>
    </location>
</feature>
<feature type="region of interest" description="Disordered" evidence="2">
    <location>
        <begin position="192"/>
        <end position="242"/>
    </location>
</feature>
<feature type="compositionally biased region" description="Basic and acidic residues" evidence="2">
    <location>
        <begin position="231"/>
        <end position="242"/>
    </location>
</feature>
<dbReference type="Gene3D" id="3.40.630.30">
    <property type="match status" value="1"/>
</dbReference>
<evidence type="ECO:0000256" key="2">
    <source>
        <dbReference type="SAM" id="MobiDB-lite"/>
    </source>
</evidence>
<dbReference type="PANTHER" id="PTHR31438:SF1">
    <property type="entry name" value="LYSINE N-ACYLTRANSFERASE C17G9.06C-RELATED"/>
    <property type="match status" value="1"/>
</dbReference>
<feature type="region of interest" description="Disordered" evidence="2">
    <location>
        <begin position="676"/>
        <end position="697"/>
    </location>
</feature>
<dbReference type="SUPFAM" id="SSF55729">
    <property type="entry name" value="Acyl-CoA N-acyltransferases (Nat)"/>
    <property type="match status" value="1"/>
</dbReference>
<reference evidence="4" key="1">
    <citation type="journal article" date="2023" name="Mol. Phylogenet. Evol.">
        <title>Genome-scale phylogeny and comparative genomics of the fungal order Sordariales.</title>
        <authorList>
            <person name="Hensen N."/>
            <person name="Bonometti L."/>
            <person name="Westerberg I."/>
            <person name="Brannstrom I.O."/>
            <person name="Guillou S."/>
            <person name="Cros-Aarteil S."/>
            <person name="Calhoun S."/>
            <person name="Haridas S."/>
            <person name="Kuo A."/>
            <person name="Mondo S."/>
            <person name="Pangilinan J."/>
            <person name="Riley R."/>
            <person name="LaButti K."/>
            <person name="Andreopoulos B."/>
            <person name="Lipzen A."/>
            <person name="Chen C."/>
            <person name="Yan M."/>
            <person name="Daum C."/>
            <person name="Ng V."/>
            <person name="Clum A."/>
            <person name="Steindorff A."/>
            <person name="Ohm R.A."/>
            <person name="Martin F."/>
            <person name="Silar P."/>
            <person name="Natvig D.O."/>
            <person name="Lalanne C."/>
            <person name="Gautier V."/>
            <person name="Ament-Velasquez S.L."/>
            <person name="Kruys A."/>
            <person name="Hutchinson M.I."/>
            <person name="Powell A.J."/>
            <person name="Barry K."/>
            <person name="Miller A.N."/>
            <person name="Grigoriev I.V."/>
            <person name="Debuchy R."/>
            <person name="Gladieux P."/>
            <person name="Hiltunen Thoren M."/>
            <person name="Johannesson H."/>
        </authorList>
    </citation>
    <scope>NUCLEOTIDE SEQUENCE</scope>
    <source>
        <strain evidence="4">PSN243</strain>
    </source>
</reference>
<feature type="domain" description="Acyltransferase MbtK/IucB-like conserved" evidence="3">
    <location>
        <begin position="802"/>
        <end position="848"/>
    </location>
</feature>
<reference evidence="4" key="2">
    <citation type="submission" date="2023-05" db="EMBL/GenBank/DDBJ databases">
        <authorList>
            <consortium name="Lawrence Berkeley National Laboratory"/>
            <person name="Steindorff A."/>
            <person name="Hensen N."/>
            <person name="Bonometti L."/>
            <person name="Westerberg I."/>
            <person name="Brannstrom I.O."/>
            <person name="Guillou S."/>
            <person name="Cros-Aarteil S."/>
            <person name="Calhoun S."/>
            <person name="Haridas S."/>
            <person name="Kuo A."/>
            <person name="Mondo S."/>
            <person name="Pangilinan J."/>
            <person name="Riley R."/>
            <person name="Labutti K."/>
            <person name="Andreopoulos B."/>
            <person name="Lipzen A."/>
            <person name="Chen C."/>
            <person name="Yanf M."/>
            <person name="Daum C."/>
            <person name="Ng V."/>
            <person name="Clum A."/>
            <person name="Ohm R."/>
            <person name="Martin F."/>
            <person name="Silar P."/>
            <person name="Natvig D."/>
            <person name="Lalanne C."/>
            <person name="Gautier V."/>
            <person name="Ament-Velasquez S.L."/>
            <person name="Kruys A."/>
            <person name="Hutchinson M.I."/>
            <person name="Powell A.J."/>
            <person name="Barry K."/>
            <person name="Miller A.N."/>
            <person name="Grigoriev I.V."/>
            <person name="Debuchy R."/>
            <person name="Gladieux P."/>
            <person name="Thoren M.H."/>
            <person name="Johannesson H."/>
        </authorList>
    </citation>
    <scope>NUCLEOTIDE SEQUENCE</scope>
    <source>
        <strain evidence="4">PSN243</strain>
    </source>
</reference>
<dbReference type="Pfam" id="PF13523">
    <property type="entry name" value="Acetyltransf_8"/>
    <property type="match status" value="1"/>
</dbReference>
<evidence type="ECO:0000256" key="1">
    <source>
        <dbReference type="ARBA" id="ARBA00009893"/>
    </source>
</evidence>
<comment type="similarity">
    <text evidence="1">Belongs to the lysine N-acyltransferase MbtK family.</text>
</comment>
<gene>
    <name evidence="4" type="ORF">QBC34DRAFT_487036</name>
</gene>
<dbReference type="Pfam" id="PF04678">
    <property type="entry name" value="MCU"/>
    <property type="match status" value="1"/>
</dbReference>
<feature type="region of interest" description="Disordered" evidence="2">
    <location>
        <begin position="65"/>
        <end position="110"/>
    </location>
</feature>
<evidence type="ECO:0000313" key="5">
    <source>
        <dbReference type="Proteomes" id="UP001321760"/>
    </source>
</evidence>
<evidence type="ECO:0000259" key="3">
    <source>
        <dbReference type="SMART" id="SM01006"/>
    </source>
</evidence>
<proteinExistence type="inferred from homology"/>
<feature type="compositionally biased region" description="Basic and acidic residues" evidence="2">
    <location>
        <begin position="81"/>
        <end position="109"/>
    </location>
</feature>
<dbReference type="InterPro" id="IPR006769">
    <property type="entry name" value="MCU_C"/>
</dbReference>
<accession>A0AAV9GEU4</accession>
<dbReference type="PANTHER" id="PTHR31438">
    <property type="entry name" value="LYSINE N-ACYLTRANSFERASE C17G9.06C-RELATED"/>
    <property type="match status" value="1"/>
</dbReference>
<dbReference type="Proteomes" id="UP001321760">
    <property type="component" value="Unassembled WGS sequence"/>
</dbReference>
<evidence type="ECO:0000313" key="4">
    <source>
        <dbReference type="EMBL" id="KAK4445873.1"/>
    </source>
</evidence>
<dbReference type="EMBL" id="MU865961">
    <property type="protein sequence ID" value="KAK4445873.1"/>
    <property type="molecule type" value="Genomic_DNA"/>
</dbReference>
<organism evidence="4 5">
    <name type="scientific">Podospora aff. communis PSN243</name>
    <dbReference type="NCBI Taxonomy" id="3040156"/>
    <lineage>
        <taxon>Eukaryota</taxon>
        <taxon>Fungi</taxon>
        <taxon>Dikarya</taxon>
        <taxon>Ascomycota</taxon>
        <taxon>Pezizomycotina</taxon>
        <taxon>Sordariomycetes</taxon>
        <taxon>Sordariomycetidae</taxon>
        <taxon>Sordariales</taxon>
        <taxon>Podosporaceae</taxon>
        <taxon>Podospora</taxon>
    </lineage>
</organism>
<dbReference type="SMART" id="SM01006">
    <property type="entry name" value="AlcB"/>
    <property type="match status" value="1"/>
</dbReference>
<feature type="compositionally biased region" description="Basic and acidic residues" evidence="2">
    <location>
        <begin position="192"/>
        <end position="215"/>
    </location>
</feature>
<feature type="compositionally biased region" description="Low complexity" evidence="2">
    <location>
        <begin position="679"/>
        <end position="694"/>
    </location>
</feature>
<dbReference type="InterPro" id="IPR019432">
    <property type="entry name" value="Acyltransferase_MbtK/IucB-like"/>
</dbReference>
<name>A0AAV9GEU4_9PEZI</name>
<dbReference type="GO" id="GO:0016410">
    <property type="term" value="F:N-acyltransferase activity"/>
    <property type="evidence" value="ECO:0007669"/>
    <property type="project" value="TreeGrafter"/>
</dbReference>
<protein>
    <submittedName>
        <fullName evidence="4">Siderophore biosynthesis protein</fullName>
    </submittedName>
</protein>
<dbReference type="InterPro" id="IPR016181">
    <property type="entry name" value="Acyl_CoA_acyltransferase"/>
</dbReference>
<keyword evidence="5" id="KW-1185">Reference proteome</keyword>